<reference evidence="18 19" key="1">
    <citation type="journal article" date="2011" name="J. Bacteriol.">
        <title>Genome sequence of Brevibacillus laterosporus LMG 15441, a pathogen of invertebrates.</title>
        <authorList>
            <person name="Djukic M."/>
            <person name="Poehlein A."/>
            <person name="Thurmer A."/>
            <person name="Daniel R."/>
        </authorList>
    </citation>
    <scope>NUCLEOTIDE SEQUENCE [LARGE SCALE GENOMIC DNA]</scope>
    <source>
        <strain evidence="18 19">LMG 15441</strain>
    </source>
</reference>
<dbReference type="PANTHER" id="PTHR43152:SF3">
    <property type="entry name" value="UVRABC SYSTEM PROTEIN A"/>
    <property type="match status" value="1"/>
</dbReference>
<dbReference type="Gene3D" id="3.40.50.300">
    <property type="entry name" value="P-loop containing nucleotide triphosphate hydrolases"/>
    <property type="match status" value="2"/>
</dbReference>
<evidence type="ECO:0000256" key="1">
    <source>
        <dbReference type="ARBA" id="ARBA00004496"/>
    </source>
</evidence>
<evidence type="ECO:0000256" key="13">
    <source>
        <dbReference type="ARBA" id="ARBA00023204"/>
    </source>
</evidence>
<evidence type="ECO:0000313" key="19">
    <source>
        <dbReference type="Proteomes" id="UP000005850"/>
    </source>
</evidence>
<dbReference type="GO" id="GO:0006281">
    <property type="term" value="P:DNA repair"/>
    <property type="evidence" value="ECO:0007669"/>
    <property type="project" value="UniProtKB-KW"/>
</dbReference>
<dbReference type="Pfam" id="PF17755">
    <property type="entry name" value="UvrA_DNA-bind"/>
    <property type="match status" value="1"/>
</dbReference>
<dbReference type="HOGENOM" id="CLU_001370_0_2_9"/>
<keyword evidence="9" id="KW-0862">Zinc</keyword>
<keyword evidence="2" id="KW-0963">Cytoplasm</keyword>
<keyword evidence="19" id="KW-1185">Reference proteome</keyword>
<keyword evidence="5" id="KW-0547">Nucleotide-binding</keyword>
<dbReference type="GO" id="GO:0008270">
    <property type="term" value="F:zinc ion binding"/>
    <property type="evidence" value="ECO:0007669"/>
    <property type="project" value="UniProtKB-KW"/>
</dbReference>
<dbReference type="KEGG" id="blr:BRLA_c021970"/>
<keyword evidence="8" id="KW-0863">Zinc-finger</keyword>
<dbReference type="GO" id="GO:0016887">
    <property type="term" value="F:ATP hydrolysis activity"/>
    <property type="evidence" value="ECO:0007669"/>
    <property type="project" value="InterPro"/>
</dbReference>
<keyword evidence="6" id="KW-0227">DNA damage</keyword>
<dbReference type="RefSeq" id="WP_003337384.1">
    <property type="nucleotide sequence ID" value="NZ_CP007806.1"/>
</dbReference>
<dbReference type="GO" id="GO:0003677">
    <property type="term" value="F:DNA binding"/>
    <property type="evidence" value="ECO:0007669"/>
    <property type="project" value="UniProtKB-KW"/>
</dbReference>
<comment type="subcellular location">
    <subcellularLocation>
        <location evidence="1">Cytoplasm</location>
    </subcellularLocation>
</comment>
<evidence type="ECO:0000256" key="10">
    <source>
        <dbReference type="ARBA" id="ARBA00022840"/>
    </source>
</evidence>
<feature type="domain" description="ABC transporter" evidence="17">
    <location>
        <begin position="508"/>
        <end position="823"/>
    </location>
</feature>
<dbReference type="InterPro" id="IPR041552">
    <property type="entry name" value="UvrA_DNA-bd"/>
</dbReference>
<dbReference type="GO" id="GO:0005524">
    <property type="term" value="F:ATP binding"/>
    <property type="evidence" value="ECO:0007669"/>
    <property type="project" value="UniProtKB-KW"/>
</dbReference>
<keyword evidence="10" id="KW-0067">ATP-binding</keyword>
<evidence type="ECO:0000256" key="14">
    <source>
        <dbReference type="ARBA" id="ARBA00038000"/>
    </source>
</evidence>
<evidence type="ECO:0000256" key="2">
    <source>
        <dbReference type="ARBA" id="ARBA00022490"/>
    </source>
</evidence>
<evidence type="ECO:0000256" key="16">
    <source>
        <dbReference type="ARBA" id="ARBA00042156"/>
    </source>
</evidence>
<keyword evidence="12" id="KW-0238">DNA-binding</keyword>
<evidence type="ECO:0000256" key="3">
    <source>
        <dbReference type="ARBA" id="ARBA00022723"/>
    </source>
</evidence>
<dbReference type="PROSITE" id="PS50893">
    <property type="entry name" value="ABC_TRANSPORTER_2"/>
    <property type="match status" value="1"/>
</dbReference>
<dbReference type="InterPro" id="IPR003439">
    <property type="entry name" value="ABC_transporter-like_ATP-bd"/>
</dbReference>
<keyword evidence="13" id="KW-0234">DNA repair</keyword>
<dbReference type="GO" id="GO:0005737">
    <property type="term" value="C:cytoplasm"/>
    <property type="evidence" value="ECO:0007669"/>
    <property type="project" value="UniProtKB-SubCell"/>
</dbReference>
<evidence type="ECO:0000256" key="5">
    <source>
        <dbReference type="ARBA" id="ARBA00022741"/>
    </source>
</evidence>
<keyword evidence="11" id="KW-0267">Excision nuclease</keyword>
<keyword evidence="3" id="KW-0479">Metal-binding</keyword>
<keyword evidence="4" id="KW-0677">Repeat</keyword>
<evidence type="ECO:0000256" key="7">
    <source>
        <dbReference type="ARBA" id="ARBA00022769"/>
    </source>
</evidence>
<evidence type="ECO:0000256" key="9">
    <source>
        <dbReference type="ARBA" id="ARBA00022833"/>
    </source>
</evidence>
<evidence type="ECO:0000313" key="18">
    <source>
        <dbReference type="EMBL" id="AIG26518.1"/>
    </source>
</evidence>
<dbReference type="Gene3D" id="1.10.8.280">
    <property type="entry name" value="ABC transporter ATPase domain-like"/>
    <property type="match status" value="1"/>
</dbReference>
<evidence type="ECO:0000259" key="17">
    <source>
        <dbReference type="PROSITE" id="PS50893"/>
    </source>
</evidence>
<accession>A0A075R5T1</accession>
<proteinExistence type="inferred from homology"/>
<dbReference type="AlphaFoldDB" id="A0A075R5T1"/>
<dbReference type="PANTHER" id="PTHR43152">
    <property type="entry name" value="UVRABC SYSTEM PROTEIN A"/>
    <property type="match status" value="1"/>
</dbReference>
<keyword evidence="7" id="KW-0228">DNA excision</keyword>
<dbReference type="PROSITE" id="PS00211">
    <property type="entry name" value="ABC_TRANSPORTER_1"/>
    <property type="match status" value="1"/>
</dbReference>
<evidence type="ECO:0000256" key="4">
    <source>
        <dbReference type="ARBA" id="ARBA00022737"/>
    </source>
</evidence>
<sequence length="828" mass="92639">MNSKRDWIEIRGARQNNLKNISVKFPRNKLSVVTGVSGSGKSTLLFDILCQEGERKFIGATGRVPDHVQRPDYDEIYGLSPIISVSQQQFNKNPRSTVGTYSEIYTYLRLLYTAIGERACPHCAKTIEYSILRSSPVHTIKNGHEVLEVYACPFCRRPVENITMAHFSFNTVAGACSKCFGLGKIVEPNFETILDASLSIKEGGIKVWKKGFVWHFGPLLVRAANYYGIPFREEDLHTPIGELDEIMKTLLFYGTEDERIRVLKPDKPAPKDMKEGKYEGAVNSLMRRYFEESQQDESVEREEYMPFLQHVVCPECQGTRLKKASLEVKVNNTPIHQLFSKSIETLNEWIDALKNHLSISNYEAVHPILADLKERVESLCKVGLGYLSLDRTFTTLSGGETQRLRLSALLNSNLTGMVCVLDEPTTGLHPQDTDKLITSLQLLRDLGNTVIVIEHDLELVKHADYVVDIGPEAGSEGGFLVVQGTPDELQNTGNSVTGKCLRQNREAIRQTTRRCQAGLPIKQANSHNLKNVDVHIPLHVMTAIVGVSGSGKSTLLFDELLKKWDRNMEEREKINRIVVVDQSSMGRIERSNAATYTKVFDDIRQAYKETAHQQGIKMTASDFSFNVAGGRCEHCKGTGKIKLQMHFMSPRYLVCPTCEGKRYNEKVLQVKIDGYNIADVLEMTVKQALALFSEMDKIKQKLVYLDKIGLGYIKLGQPANTLSGGEAQRIKLASELATAAGRNTLYILDEPSVGLHERDTDKLIQVLHELVDRGNSVVVIEHHLSLIRQADWIIEMGPGGGEDGGRVIAQGTPQQLKANPNSVIKPYL</sequence>
<dbReference type="GO" id="GO:0004518">
    <property type="term" value="F:nuclease activity"/>
    <property type="evidence" value="ECO:0007669"/>
    <property type="project" value="UniProtKB-KW"/>
</dbReference>
<dbReference type="InterPro" id="IPR027417">
    <property type="entry name" value="P-loop_NTPase"/>
</dbReference>
<evidence type="ECO:0000256" key="12">
    <source>
        <dbReference type="ARBA" id="ARBA00023125"/>
    </source>
</evidence>
<dbReference type="EMBL" id="CP007806">
    <property type="protein sequence ID" value="AIG26518.1"/>
    <property type="molecule type" value="Genomic_DNA"/>
</dbReference>
<evidence type="ECO:0000256" key="6">
    <source>
        <dbReference type="ARBA" id="ARBA00022763"/>
    </source>
</evidence>
<dbReference type="InterPro" id="IPR017871">
    <property type="entry name" value="ABC_transporter-like_CS"/>
</dbReference>
<name>A0A075R5T1_BRELA</name>
<dbReference type="Pfam" id="PF00005">
    <property type="entry name" value="ABC_tran"/>
    <property type="match status" value="1"/>
</dbReference>
<evidence type="ECO:0000256" key="8">
    <source>
        <dbReference type="ARBA" id="ARBA00022771"/>
    </source>
</evidence>
<protein>
    <recommendedName>
        <fullName evidence="15">UvrABC system protein A</fullName>
    </recommendedName>
    <alternativeName>
        <fullName evidence="16">Excinuclease ABC subunit A</fullName>
    </alternativeName>
</protein>
<dbReference type="STRING" id="1042163.BRLA_c021970"/>
<organism evidence="18 19">
    <name type="scientific">Brevibacillus laterosporus LMG 15441</name>
    <dbReference type="NCBI Taxonomy" id="1042163"/>
    <lineage>
        <taxon>Bacteria</taxon>
        <taxon>Bacillati</taxon>
        <taxon>Bacillota</taxon>
        <taxon>Bacilli</taxon>
        <taxon>Bacillales</taxon>
        <taxon>Paenibacillaceae</taxon>
        <taxon>Brevibacillus</taxon>
    </lineage>
</organism>
<dbReference type="SUPFAM" id="SSF52540">
    <property type="entry name" value="P-loop containing nucleoside triphosphate hydrolases"/>
    <property type="match status" value="2"/>
</dbReference>
<evidence type="ECO:0000256" key="11">
    <source>
        <dbReference type="ARBA" id="ARBA00022881"/>
    </source>
</evidence>
<gene>
    <name evidence="18" type="primary">uvrA_1</name>
    <name evidence="18" type="ORF">BRLA_c021970</name>
</gene>
<dbReference type="eggNOG" id="COG0178">
    <property type="taxonomic scope" value="Bacteria"/>
</dbReference>
<comment type="similarity">
    <text evidence="14">Belongs to the ABC transporter superfamily. UvrA family.</text>
</comment>
<evidence type="ECO:0000256" key="15">
    <source>
        <dbReference type="ARBA" id="ARBA00039316"/>
    </source>
</evidence>
<dbReference type="Proteomes" id="UP000005850">
    <property type="component" value="Chromosome"/>
</dbReference>
<dbReference type="Gene3D" id="1.20.1580.10">
    <property type="entry name" value="ABC transporter ATPase like domain"/>
    <property type="match status" value="2"/>
</dbReference>